<accession>A0ABV8SVW3</accession>
<name>A0ABV8SVW3_9GAMM</name>
<gene>
    <name evidence="1" type="ORF">ACFPN2_21925</name>
</gene>
<organism evidence="1 2">
    <name type="scientific">Steroidobacter flavus</name>
    <dbReference type="NCBI Taxonomy" id="1842136"/>
    <lineage>
        <taxon>Bacteria</taxon>
        <taxon>Pseudomonadati</taxon>
        <taxon>Pseudomonadota</taxon>
        <taxon>Gammaproteobacteria</taxon>
        <taxon>Steroidobacterales</taxon>
        <taxon>Steroidobacteraceae</taxon>
        <taxon>Steroidobacter</taxon>
    </lineage>
</organism>
<evidence type="ECO:0000313" key="1">
    <source>
        <dbReference type="EMBL" id="MFC4311758.1"/>
    </source>
</evidence>
<dbReference type="RefSeq" id="WP_380600891.1">
    <property type="nucleotide sequence ID" value="NZ_JBHSDU010000010.1"/>
</dbReference>
<comment type="caution">
    <text evidence="1">The sequence shown here is derived from an EMBL/GenBank/DDBJ whole genome shotgun (WGS) entry which is preliminary data.</text>
</comment>
<dbReference type="InterPro" id="IPR038573">
    <property type="entry name" value="BrnT_sf"/>
</dbReference>
<sequence>MRLEHEDVFARGEYRNIVIGRVDGVLLTVVYSCPEADIYRIISARRSTAQERRIYEQNLLQS</sequence>
<dbReference type="InterPro" id="IPR007460">
    <property type="entry name" value="BrnT_toxin"/>
</dbReference>
<dbReference type="Proteomes" id="UP001595904">
    <property type="component" value="Unassembled WGS sequence"/>
</dbReference>
<proteinExistence type="predicted"/>
<dbReference type="EMBL" id="JBHSDU010000010">
    <property type="protein sequence ID" value="MFC4311758.1"/>
    <property type="molecule type" value="Genomic_DNA"/>
</dbReference>
<keyword evidence="2" id="KW-1185">Reference proteome</keyword>
<dbReference type="Gene3D" id="3.10.450.530">
    <property type="entry name" value="Ribonuclease toxin, BrnT, of type II toxin-antitoxin system"/>
    <property type="match status" value="1"/>
</dbReference>
<dbReference type="Pfam" id="PF04365">
    <property type="entry name" value="BrnT_toxin"/>
    <property type="match status" value="1"/>
</dbReference>
<evidence type="ECO:0000313" key="2">
    <source>
        <dbReference type="Proteomes" id="UP001595904"/>
    </source>
</evidence>
<protein>
    <submittedName>
        <fullName evidence="1">BrnT family toxin</fullName>
    </submittedName>
</protein>
<reference evidence="2" key="1">
    <citation type="journal article" date="2019" name="Int. J. Syst. Evol. Microbiol.">
        <title>The Global Catalogue of Microorganisms (GCM) 10K type strain sequencing project: providing services to taxonomists for standard genome sequencing and annotation.</title>
        <authorList>
            <consortium name="The Broad Institute Genomics Platform"/>
            <consortium name="The Broad Institute Genome Sequencing Center for Infectious Disease"/>
            <person name="Wu L."/>
            <person name="Ma J."/>
        </authorList>
    </citation>
    <scope>NUCLEOTIDE SEQUENCE [LARGE SCALE GENOMIC DNA]</scope>
    <source>
        <strain evidence="2">CGMCC 1.10759</strain>
    </source>
</reference>